<evidence type="ECO:0000256" key="2">
    <source>
        <dbReference type="ARBA" id="ARBA00009765"/>
    </source>
</evidence>
<dbReference type="SUPFAM" id="SSF144083">
    <property type="entry name" value="Magnesium transport protein CorA, transmembrane region"/>
    <property type="match status" value="1"/>
</dbReference>
<organism evidence="7">
    <name type="scientific">Acidithiobacillus ferrivorans</name>
    <dbReference type="NCBI Taxonomy" id="160808"/>
    <lineage>
        <taxon>Bacteria</taxon>
        <taxon>Pseudomonadati</taxon>
        <taxon>Pseudomonadota</taxon>
        <taxon>Acidithiobacillia</taxon>
        <taxon>Acidithiobacillales</taxon>
        <taxon>Acidithiobacillaceae</taxon>
        <taxon>Acidithiobacillus</taxon>
    </lineage>
</organism>
<reference evidence="8 9" key="3">
    <citation type="submission" date="2017-03" db="EMBL/GenBank/DDBJ databases">
        <authorList>
            <person name="Regsiter A."/>
            <person name="William W."/>
        </authorList>
    </citation>
    <scope>NUCLEOTIDE SEQUENCE [LARGE SCALE GENOMIC DNA]</scope>
    <source>
        <strain evidence="8">PRJEB5721</strain>
    </source>
</reference>
<dbReference type="PANTHER" id="PTHR47891">
    <property type="entry name" value="TRANSPORTER-RELATED"/>
    <property type="match status" value="1"/>
</dbReference>
<dbReference type="InterPro" id="IPR045863">
    <property type="entry name" value="CorA_TM1_TM2"/>
</dbReference>
<evidence type="ECO:0000256" key="4">
    <source>
        <dbReference type="ARBA" id="ARBA00022989"/>
    </source>
</evidence>
<dbReference type="EMBL" id="CCCS020000023">
    <property type="protein sequence ID" value="CDQ09725.1"/>
    <property type="molecule type" value="Genomic_DNA"/>
</dbReference>
<dbReference type="AlphaFoldDB" id="A0A060UMM1"/>
<dbReference type="CDD" id="cd12827">
    <property type="entry name" value="EcCorA_ZntB-like_u2"/>
    <property type="match status" value="1"/>
</dbReference>
<comment type="subcellular location">
    <subcellularLocation>
        <location evidence="1">Membrane</location>
        <topology evidence="1">Multi-pass membrane protein</topology>
    </subcellularLocation>
</comment>
<dbReference type="GO" id="GO:0016020">
    <property type="term" value="C:membrane"/>
    <property type="evidence" value="ECO:0007669"/>
    <property type="project" value="UniProtKB-SubCell"/>
</dbReference>
<feature type="transmembrane region" description="Helical" evidence="6">
    <location>
        <begin position="256"/>
        <end position="275"/>
    </location>
</feature>
<name>A0A060UMM1_9PROT</name>
<dbReference type="RefSeq" id="WP_035191992.1">
    <property type="nucleotide sequence ID" value="NZ_CCCS020000023.1"/>
</dbReference>
<dbReference type="PANTHER" id="PTHR47891:SF2">
    <property type="entry name" value="MAGNESIUM AND COBALT TRANSPORTER"/>
    <property type="match status" value="1"/>
</dbReference>
<evidence type="ECO:0000256" key="5">
    <source>
        <dbReference type="ARBA" id="ARBA00023136"/>
    </source>
</evidence>
<proteinExistence type="inferred from homology"/>
<dbReference type="InterPro" id="IPR047199">
    <property type="entry name" value="CorA-like"/>
</dbReference>
<accession>A0A060UMM1</accession>
<keyword evidence="4 6" id="KW-1133">Transmembrane helix</keyword>
<dbReference type="Pfam" id="PF01544">
    <property type="entry name" value="CorA"/>
    <property type="match status" value="1"/>
</dbReference>
<dbReference type="InterPro" id="IPR045861">
    <property type="entry name" value="CorA_cytoplasmic_dom"/>
</dbReference>
<evidence type="ECO:0000256" key="3">
    <source>
        <dbReference type="ARBA" id="ARBA00022692"/>
    </source>
</evidence>
<comment type="similarity">
    <text evidence="2">Belongs to the CorA metal ion transporter (MIT) (TC 1.A.35) family.</text>
</comment>
<reference evidence="7" key="1">
    <citation type="submission" date="2014-03" db="EMBL/GenBank/DDBJ databases">
        <authorList>
            <person name="Genoscope - CEA"/>
        </authorList>
    </citation>
    <scope>NUCLEOTIDE SEQUENCE [LARGE SCALE GENOMIC DNA]</scope>
    <source>
        <strain evidence="7">CF27</strain>
    </source>
</reference>
<dbReference type="Gene3D" id="3.30.460.20">
    <property type="entry name" value="CorA soluble domain-like"/>
    <property type="match status" value="1"/>
</dbReference>
<gene>
    <name evidence="8" type="ORF">AFERRI_30193</name>
    <name evidence="7" type="ORF">AFERRI_30371</name>
</gene>
<evidence type="ECO:0000256" key="1">
    <source>
        <dbReference type="ARBA" id="ARBA00004141"/>
    </source>
</evidence>
<sequence>MLHWFNEKTDAELKVTADFEWPPSATWIQVVAPTTAELDFVAQHLQVPDYLFQDVSDEDERPRLERDGDIALIILKVPAPMQADAELRFRTLPVGLWLLPQQMVTASAQPLALWDELRGQRQRGKALHVRGLLAEIFQAIARDYLRALRIINTEIAATEKILRNSQNNNEFFRLLALNKSLILFSSALKGNISVAQQTMRLPLLKQGEDDLEDIADALIDLQQARDMTEIYASTITNMMDAYVGVLQNNISNTLKIITAWTVVVAAPATVASIYGMNVPLPLQNWTYAWPVLMGGGFAISGMLFMIFRKRDWI</sequence>
<keyword evidence="9" id="KW-1185">Reference proteome</keyword>
<evidence type="ECO:0000313" key="8">
    <source>
        <dbReference type="EMBL" id="SMH66461.1"/>
    </source>
</evidence>
<keyword evidence="3 6" id="KW-0812">Transmembrane</keyword>
<dbReference type="SUPFAM" id="SSF143865">
    <property type="entry name" value="CorA soluble domain-like"/>
    <property type="match status" value="1"/>
</dbReference>
<protein>
    <submittedName>
        <fullName evidence="7">Mg2 transporter protein CorA family protein</fullName>
    </submittedName>
    <submittedName>
        <fullName evidence="8">Mg2+/Co2+/Zn2+ transporter protein CorA family</fullName>
    </submittedName>
</protein>
<dbReference type="InterPro" id="IPR002523">
    <property type="entry name" value="MgTranspt_CorA/ZnTranspt_ZntB"/>
</dbReference>
<reference evidence="7" key="2">
    <citation type="submission" date="2014-07" db="EMBL/GenBank/DDBJ databases">
        <title>Initial genome analysis of the psychrotolerant acidophile Acidithiobacillus ferrivorans CF27: insights into iron and sulfur oxidation pathways and into biofilm formation.</title>
        <authorList>
            <person name="Talla E."/>
            <person name="Hedrich S."/>
            <person name="Mangenot S."/>
            <person name="Ji B."/>
            <person name="Johnson D.B."/>
            <person name="Barbe V."/>
            <person name="Bonnefoy V."/>
        </authorList>
    </citation>
    <scope>NUCLEOTIDE SEQUENCE [LARGE SCALE GENOMIC DNA]</scope>
    <source>
        <strain evidence="7">CF27</strain>
    </source>
</reference>
<feature type="transmembrane region" description="Helical" evidence="6">
    <location>
        <begin position="287"/>
        <end position="307"/>
    </location>
</feature>
<dbReference type="EMBL" id="LT841305">
    <property type="protein sequence ID" value="SMH66461.1"/>
    <property type="molecule type" value="Genomic_DNA"/>
</dbReference>
<evidence type="ECO:0000256" key="6">
    <source>
        <dbReference type="SAM" id="Phobius"/>
    </source>
</evidence>
<dbReference type="GO" id="GO:0046873">
    <property type="term" value="F:metal ion transmembrane transporter activity"/>
    <property type="evidence" value="ECO:0007669"/>
    <property type="project" value="InterPro"/>
</dbReference>
<dbReference type="Proteomes" id="UP000193925">
    <property type="component" value="Chromosome AFERRI"/>
</dbReference>
<keyword evidence="5 6" id="KW-0472">Membrane</keyword>
<evidence type="ECO:0000313" key="7">
    <source>
        <dbReference type="EMBL" id="CDQ09725.1"/>
    </source>
</evidence>
<dbReference type="Gene3D" id="1.20.58.340">
    <property type="entry name" value="Magnesium transport protein CorA, transmembrane region"/>
    <property type="match status" value="2"/>
</dbReference>
<evidence type="ECO:0000313" key="9">
    <source>
        <dbReference type="Proteomes" id="UP000193925"/>
    </source>
</evidence>